<dbReference type="Gene3D" id="1.10.287.3510">
    <property type="match status" value="1"/>
</dbReference>
<keyword evidence="7" id="KW-0520">NAD</keyword>
<evidence type="ECO:0000256" key="4">
    <source>
        <dbReference type="ARBA" id="ARBA00022692"/>
    </source>
</evidence>
<evidence type="ECO:0000256" key="8">
    <source>
        <dbReference type="ARBA" id="ARBA00023136"/>
    </source>
</evidence>
<evidence type="ECO:0000256" key="5">
    <source>
        <dbReference type="ARBA" id="ARBA00022967"/>
    </source>
</evidence>
<sequence>MTSISLNLIIAFSLALAGVLIYRSHLISTLLCLEGIILSLFILIALLISHFHILSVSIALPSSDTCRWKEGKLPRCLLDRFLWSEIGGSKVLLSEELTGFSPESQSEELYNSKVK</sequence>
<dbReference type="GO" id="GO:0008137">
    <property type="term" value="F:NADH dehydrogenase (ubiquinone) activity"/>
    <property type="evidence" value="ECO:0007669"/>
    <property type="project" value="UniProtKB-EC"/>
</dbReference>
<evidence type="ECO:0000256" key="6">
    <source>
        <dbReference type="ARBA" id="ARBA00022989"/>
    </source>
</evidence>
<dbReference type="STRING" id="29139.ENSVURP00010015064"/>
<reference evidence="13" key="3">
    <citation type="submission" date="2025-09" db="UniProtKB">
        <authorList>
            <consortium name="Ensembl"/>
        </authorList>
    </citation>
    <scope>IDENTIFICATION</scope>
</reference>
<comment type="similarity">
    <text evidence="2">Belongs to the complex I subunit 4L family.</text>
</comment>
<dbReference type="Proteomes" id="UP000314987">
    <property type="component" value="Unassembled WGS sequence"/>
</dbReference>
<evidence type="ECO:0000256" key="10">
    <source>
        <dbReference type="ARBA" id="ARBA00043911"/>
    </source>
</evidence>
<evidence type="ECO:0000256" key="1">
    <source>
        <dbReference type="ARBA" id="ARBA00004141"/>
    </source>
</evidence>
<dbReference type="InterPro" id="IPR039428">
    <property type="entry name" value="NUOK/Mnh_C1-like"/>
</dbReference>
<comment type="function">
    <text evidence="10">Core subunit of the mitochondrial membrane respiratory chain NADH dehydrogenase (Complex I) which catalyzes electron transfer from NADH through the respiratory chain, using ubiquinone as an electron acceptor. Part of the enzyme membrane arm which is embedded in the lipid bilayer and involved in proton translocation.</text>
</comment>
<evidence type="ECO:0000256" key="12">
    <source>
        <dbReference type="SAM" id="Phobius"/>
    </source>
</evidence>
<keyword evidence="4 12" id="KW-0812">Transmembrane</keyword>
<evidence type="ECO:0000313" key="13">
    <source>
        <dbReference type="Ensembl" id="ENSVURP00010015064.1"/>
    </source>
</evidence>
<keyword evidence="6 12" id="KW-1133">Transmembrane helix</keyword>
<dbReference type="Ensembl" id="ENSVURT00010017118.1">
    <property type="protein sequence ID" value="ENSVURP00010015064.1"/>
    <property type="gene ID" value="ENSVURG00010011523.1"/>
</dbReference>
<evidence type="ECO:0000313" key="14">
    <source>
        <dbReference type="Proteomes" id="UP000314987"/>
    </source>
</evidence>
<dbReference type="Pfam" id="PF00420">
    <property type="entry name" value="Oxidored_q2"/>
    <property type="match status" value="1"/>
</dbReference>
<evidence type="ECO:0000256" key="3">
    <source>
        <dbReference type="ARBA" id="ARBA00016612"/>
    </source>
</evidence>
<dbReference type="AlphaFoldDB" id="A0A4X2KS39"/>
<evidence type="ECO:0000256" key="7">
    <source>
        <dbReference type="ARBA" id="ARBA00023027"/>
    </source>
</evidence>
<keyword evidence="8 12" id="KW-0472">Membrane</keyword>
<proteinExistence type="inferred from homology"/>
<comment type="catalytic activity">
    <reaction evidence="11">
        <text>a ubiquinone + NADH + 5 H(+)(in) = a ubiquinol + NAD(+) + 4 H(+)(out)</text>
        <dbReference type="Rhea" id="RHEA:29091"/>
        <dbReference type="Rhea" id="RHEA-COMP:9565"/>
        <dbReference type="Rhea" id="RHEA-COMP:9566"/>
        <dbReference type="ChEBI" id="CHEBI:15378"/>
        <dbReference type="ChEBI" id="CHEBI:16389"/>
        <dbReference type="ChEBI" id="CHEBI:17976"/>
        <dbReference type="ChEBI" id="CHEBI:57540"/>
        <dbReference type="ChEBI" id="CHEBI:57945"/>
        <dbReference type="EC" id="7.1.1.2"/>
    </reaction>
    <physiologicalReaction direction="left-to-right" evidence="11">
        <dbReference type="Rhea" id="RHEA:29092"/>
    </physiologicalReaction>
</comment>
<protein>
    <recommendedName>
        <fullName evidence="3">NADH-ubiquinone oxidoreductase chain 4L</fullName>
    </recommendedName>
    <alternativeName>
        <fullName evidence="9">NADH dehydrogenase subunit 4L</fullName>
    </alternativeName>
</protein>
<reference evidence="13" key="2">
    <citation type="submission" date="2025-08" db="UniProtKB">
        <authorList>
            <consortium name="Ensembl"/>
        </authorList>
    </citation>
    <scope>IDENTIFICATION</scope>
</reference>
<organism evidence="13 14">
    <name type="scientific">Vombatus ursinus</name>
    <name type="common">Common wombat</name>
    <dbReference type="NCBI Taxonomy" id="29139"/>
    <lineage>
        <taxon>Eukaryota</taxon>
        <taxon>Metazoa</taxon>
        <taxon>Chordata</taxon>
        <taxon>Craniata</taxon>
        <taxon>Vertebrata</taxon>
        <taxon>Euteleostomi</taxon>
        <taxon>Mammalia</taxon>
        <taxon>Metatheria</taxon>
        <taxon>Diprotodontia</taxon>
        <taxon>Vombatidae</taxon>
        <taxon>Vombatus</taxon>
    </lineage>
</organism>
<evidence type="ECO:0000256" key="2">
    <source>
        <dbReference type="ARBA" id="ARBA00010519"/>
    </source>
</evidence>
<keyword evidence="14" id="KW-1185">Reference proteome</keyword>
<comment type="subcellular location">
    <subcellularLocation>
        <location evidence="1">Membrane</location>
        <topology evidence="1">Multi-pass membrane protein</topology>
    </subcellularLocation>
</comment>
<dbReference type="GO" id="GO:0016020">
    <property type="term" value="C:membrane"/>
    <property type="evidence" value="ECO:0007669"/>
    <property type="project" value="UniProtKB-SubCell"/>
</dbReference>
<reference evidence="14" key="1">
    <citation type="submission" date="2018-12" db="EMBL/GenBank/DDBJ databases">
        <authorList>
            <person name="Yazar S."/>
        </authorList>
    </citation>
    <scope>NUCLEOTIDE SEQUENCE [LARGE SCALE GENOMIC DNA]</scope>
</reference>
<feature type="transmembrane region" description="Helical" evidence="12">
    <location>
        <begin position="27"/>
        <end position="48"/>
    </location>
</feature>
<name>A0A4X2KS39_VOMUR</name>
<accession>A0A4X2KS39</accession>
<evidence type="ECO:0000256" key="11">
    <source>
        <dbReference type="ARBA" id="ARBA00048769"/>
    </source>
</evidence>
<evidence type="ECO:0000256" key="9">
    <source>
        <dbReference type="ARBA" id="ARBA00031586"/>
    </source>
</evidence>
<keyword evidence="5" id="KW-1278">Translocase</keyword>